<dbReference type="RefSeq" id="WP_185055702.1">
    <property type="nucleotide sequence ID" value="NZ_BAABIX010000069.1"/>
</dbReference>
<evidence type="ECO:0000313" key="2">
    <source>
        <dbReference type="Proteomes" id="UP000578449"/>
    </source>
</evidence>
<proteinExistence type="predicted"/>
<keyword evidence="2" id="KW-1185">Reference proteome</keyword>
<sequence length="104" mass="11142">MSDHKPYTYVTVSLAPDKAPRVSVAFHTPDVDVHAWVLNGRRPCLDLNTREANVSISTTGGGDGVTEQDLALAREIFSAAARYLADCERLHSQTSAENAASDAA</sequence>
<gene>
    <name evidence="1" type="ORF">HNP84_008609</name>
</gene>
<dbReference type="Proteomes" id="UP000578449">
    <property type="component" value="Unassembled WGS sequence"/>
</dbReference>
<dbReference type="EMBL" id="JACHGN010000025">
    <property type="protein sequence ID" value="MBB5138851.1"/>
    <property type="molecule type" value="Genomic_DNA"/>
</dbReference>
<dbReference type="AlphaFoldDB" id="A0A840PM36"/>
<reference evidence="1 2" key="1">
    <citation type="submission" date="2020-08" db="EMBL/GenBank/DDBJ databases">
        <title>Genomic Encyclopedia of Type Strains, Phase IV (KMG-IV): sequencing the most valuable type-strain genomes for metagenomic binning, comparative biology and taxonomic classification.</title>
        <authorList>
            <person name="Goeker M."/>
        </authorList>
    </citation>
    <scope>NUCLEOTIDE SEQUENCE [LARGE SCALE GENOMIC DNA]</scope>
    <source>
        <strain evidence="1 2">DSM 45615</strain>
    </source>
</reference>
<organism evidence="1 2">
    <name type="scientific">Thermocatellispora tengchongensis</name>
    <dbReference type="NCBI Taxonomy" id="1073253"/>
    <lineage>
        <taxon>Bacteria</taxon>
        <taxon>Bacillati</taxon>
        <taxon>Actinomycetota</taxon>
        <taxon>Actinomycetes</taxon>
        <taxon>Streptosporangiales</taxon>
        <taxon>Streptosporangiaceae</taxon>
        <taxon>Thermocatellispora</taxon>
    </lineage>
</organism>
<comment type="caution">
    <text evidence="1">The sequence shown here is derived from an EMBL/GenBank/DDBJ whole genome shotgun (WGS) entry which is preliminary data.</text>
</comment>
<protein>
    <submittedName>
        <fullName evidence="1">Uncharacterized protein</fullName>
    </submittedName>
</protein>
<accession>A0A840PM36</accession>
<evidence type="ECO:0000313" key="1">
    <source>
        <dbReference type="EMBL" id="MBB5138851.1"/>
    </source>
</evidence>
<name>A0A840PM36_9ACTN</name>